<accession>A0A562KN00</accession>
<dbReference type="Proteomes" id="UP000316624">
    <property type="component" value="Unassembled WGS sequence"/>
</dbReference>
<keyword evidence="2" id="KW-1185">Reference proteome</keyword>
<dbReference type="EMBL" id="VLKK01000002">
    <property type="protein sequence ID" value="TWH96752.1"/>
    <property type="molecule type" value="Genomic_DNA"/>
</dbReference>
<name>A0A562KN00_SPHWJ</name>
<dbReference type="AlphaFoldDB" id="A0A562KN00"/>
<organism evidence="1 2">
    <name type="scientific">Sphingobium wenxiniae (strain DSM 21828 / CGMCC 1.7748 / JZ-1)</name>
    <dbReference type="NCBI Taxonomy" id="595605"/>
    <lineage>
        <taxon>Bacteria</taxon>
        <taxon>Pseudomonadati</taxon>
        <taxon>Pseudomonadota</taxon>
        <taxon>Alphaproteobacteria</taxon>
        <taxon>Sphingomonadales</taxon>
        <taxon>Sphingomonadaceae</taxon>
        <taxon>Sphingobium</taxon>
    </lineage>
</organism>
<evidence type="ECO:0000313" key="2">
    <source>
        <dbReference type="Proteomes" id="UP000316624"/>
    </source>
</evidence>
<dbReference type="RefSeq" id="WP_021245837.1">
    <property type="nucleotide sequence ID" value="NZ_JACIIY010000026.1"/>
</dbReference>
<protein>
    <submittedName>
        <fullName evidence="1">Uncharacterized protein</fullName>
    </submittedName>
</protein>
<evidence type="ECO:0000313" key="1">
    <source>
        <dbReference type="EMBL" id="TWH96752.1"/>
    </source>
</evidence>
<sequence length="96" mass="10437">MFTPPLKRLRKSLWLRDVPEILTVPAMGDDPAAYIPTEEATLDEVAFAEVAISRQASALNSIAYGLAEIVKRARRQGAHGYDNAVAAALRDLESGK</sequence>
<proteinExistence type="predicted"/>
<comment type="caution">
    <text evidence="1">The sequence shown here is derived from an EMBL/GenBank/DDBJ whole genome shotgun (WGS) entry which is preliminary data.</text>
</comment>
<gene>
    <name evidence="1" type="ORF">IQ35_00683</name>
</gene>
<reference evidence="1 2" key="1">
    <citation type="journal article" date="2015" name="Stand. Genomic Sci.">
        <title>Genomic Encyclopedia of Bacterial and Archaeal Type Strains, Phase III: the genomes of soil and plant-associated and newly described type strains.</title>
        <authorList>
            <person name="Whitman W.B."/>
            <person name="Woyke T."/>
            <person name="Klenk H.P."/>
            <person name="Zhou Y."/>
            <person name="Lilburn T.G."/>
            <person name="Beck B.J."/>
            <person name="De Vos P."/>
            <person name="Vandamme P."/>
            <person name="Eisen J.A."/>
            <person name="Garrity G."/>
            <person name="Hugenholtz P."/>
            <person name="Kyrpides N.C."/>
        </authorList>
    </citation>
    <scope>NUCLEOTIDE SEQUENCE [LARGE SCALE GENOMIC DNA]</scope>
    <source>
        <strain evidence="1 2">CGMCC 1.7748</strain>
    </source>
</reference>